<feature type="signal peptide" evidence="1">
    <location>
        <begin position="1"/>
        <end position="16"/>
    </location>
</feature>
<protein>
    <submittedName>
        <fullName evidence="2">Uncharacterized protein</fullName>
    </submittedName>
</protein>
<keyword evidence="1" id="KW-0732">Signal</keyword>
<evidence type="ECO:0000313" key="3">
    <source>
        <dbReference type="Proteomes" id="UP000029878"/>
    </source>
</evidence>
<dbReference type="AlphaFoldDB" id="A0A4U8S0D7"/>
<evidence type="ECO:0000313" key="2">
    <source>
        <dbReference type="EMBL" id="TLD79021.1"/>
    </source>
</evidence>
<accession>A0A4U8S0D7</accession>
<reference evidence="2 3" key="1">
    <citation type="journal article" date="2014" name="Genome Announc.">
        <title>Draft genome sequences of eight enterohepatic helicobacter species isolated from both laboratory and wild rodents.</title>
        <authorList>
            <person name="Sheh A."/>
            <person name="Shen Z."/>
            <person name="Fox J.G."/>
        </authorList>
    </citation>
    <scope>NUCLEOTIDE SEQUENCE [LARGE SCALE GENOMIC DNA]</scope>
    <source>
        <strain evidence="2 3">ATCC 700114</strain>
    </source>
</reference>
<gene>
    <name evidence="2" type="ORF">LS81_010885</name>
</gene>
<name>A0A4U8S0D7_9HELI</name>
<dbReference type="RefSeq" id="WP_034347859.1">
    <property type="nucleotide sequence ID" value="NZ_JRPL02000082.1"/>
</dbReference>
<proteinExistence type="predicted"/>
<dbReference type="OrthoDB" id="5326018at2"/>
<comment type="caution">
    <text evidence="2">The sequence shown here is derived from an EMBL/GenBank/DDBJ whole genome shotgun (WGS) entry which is preliminary data.</text>
</comment>
<organism evidence="2 3">
    <name type="scientific">Helicobacter trogontum</name>
    <dbReference type="NCBI Taxonomy" id="50960"/>
    <lineage>
        <taxon>Bacteria</taxon>
        <taxon>Pseudomonadati</taxon>
        <taxon>Campylobacterota</taxon>
        <taxon>Epsilonproteobacteria</taxon>
        <taxon>Campylobacterales</taxon>
        <taxon>Helicobacteraceae</taxon>
        <taxon>Helicobacter</taxon>
    </lineage>
</organism>
<evidence type="ECO:0000256" key="1">
    <source>
        <dbReference type="SAM" id="SignalP"/>
    </source>
</evidence>
<dbReference type="EMBL" id="JRPL02000082">
    <property type="protein sequence ID" value="TLD79021.1"/>
    <property type="molecule type" value="Genomic_DNA"/>
</dbReference>
<feature type="chain" id="PRO_5020754131" evidence="1">
    <location>
        <begin position="17"/>
        <end position="173"/>
    </location>
</feature>
<dbReference type="Proteomes" id="UP000029878">
    <property type="component" value="Unassembled WGS sequence"/>
</dbReference>
<sequence>MKRIILFLLCLGNVYAGVVNLSQDKANEMIEQRVKFFDQVFLVPYDTSKLSLDSDKKLAFIDLCRYPAKGYEIPCGKVNGEEVGIRKYFIKATRIEEAYKIFEAKEQKLPKNVNMYDYGEEESNKDDEVGIYYIWDNMGRFWVINMGYDSGSVTIYTQAKDYIEVIHQWSVDW</sequence>